<comment type="similarity">
    <text evidence="1">Belongs to the sigma-70 factor family. ECF subfamily.</text>
</comment>
<comment type="caution">
    <text evidence="8">The sequence shown here is derived from an EMBL/GenBank/DDBJ whole genome shotgun (WGS) entry which is preliminary data.</text>
</comment>
<feature type="domain" description="RNA polymerase sigma-70 region 2" evidence="6">
    <location>
        <begin position="25"/>
        <end position="90"/>
    </location>
</feature>
<evidence type="ECO:0000256" key="1">
    <source>
        <dbReference type="ARBA" id="ARBA00010641"/>
    </source>
</evidence>
<feature type="domain" description="RNA polymerase sigma factor 70 region 4 type 2" evidence="7">
    <location>
        <begin position="112"/>
        <end position="164"/>
    </location>
</feature>
<keyword evidence="2" id="KW-0805">Transcription regulation</keyword>
<evidence type="ECO:0000259" key="6">
    <source>
        <dbReference type="Pfam" id="PF04542"/>
    </source>
</evidence>
<evidence type="ECO:0000313" key="9">
    <source>
        <dbReference type="Proteomes" id="UP000612893"/>
    </source>
</evidence>
<dbReference type="PANTHER" id="PTHR43133:SF8">
    <property type="entry name" value="RNA POLYMERASE SIGMA FACTOR HI_1459-RELATED"/>
    <property type="match status" value="1"/>
</dbReference>
<dbReference type="InterPro" id="IPR036388">
    <property type="entry name" value="WH-like_DNA-bd_sf"/>
</dbReference>
<accession>A0A934N7A3</accession>
<dbReference type="Pfam" id="PF08281">
    <property type="entry name" value="Sigma70_r4_2"/>
    <property type="match status" value="1"/>
</dbReference>
<dbReference type="Proteomes" id="UP000612893">
    <property type="component" value="Unassembled WGS sequence"/>
</dbReference>
<keyword evidence="3" id="KW-0731">Sigma factor</keyword>
<dbReference type="CDD" id="cd06171">
    <property type="entry name" value="Sigma70_r4"/>
    <property type="match status" value="1"/>
</dbReference>
<dbReference type="GO" id="GO:0006352">
    <property type="term" value="P:DNA-templated transcription initiation"/>
    <property type="evidence" value="ECO:0007669"/>
    <property type="project" value="InterPro"/>
</dbReference>
<evidence type="ECO:0000256" key="3">
    <source>
        <dbReference type="ARBA" id="ARBA00023082"/>
    </source>
</evidence>
<gene>
    <name evidence="8" type="ORF">JF922_09840</name>
</gene>
<dbReference type="Pfam" id="PF04542">
    <property type="entry name" value="Sigma70_r2"/>
    <property type="match status" value="1"/>
</dbReference>
<dbReference type="AlphaFoldDB" id="A0A934N7A3"/>
<dbReference type="InterPro" id="IPR013249">
    <property type="entry name" value="RNA_pol_sigma70_r4_t2"/>
</dbReference>
<keyword evidence="9" id="KW-1185">Reference proteome</keyword>
<dbReference type="PANTHER" id="PTHR43133">
    <property type="entry name" value="RNA POLYMERASE ECF-TYPE SIGMA FACTO"/>
    <property type="match status" value="1"/>
</dbReference>
<dbReference type="InterPro" id="IPR007627">
    <property type="entry name" value="RNA_pol_sigma70_r2"/>
</dbReference>
<dbReference type="RefSeq" id="WP_338201306.1">
    <property type="nucleotide sequence ID" value="NZ_JAEKNR010000105.1"/>
</dbReference>
<name>A0A934N7A3_9BACT</name>
<dbReference type="Gene3D" id="1.10.10.10">
    <property type="entry name" value="Winged helix-like DNA-binding domain superfamily/Winged helix DNA-binding domain"/>
    <property type="match status" value="1"/>
</dbReference>
<dbReference type="InterPro" id="IPR013325">
    <property type="entry name" value="RNA_pol_sigma_r2"/>
</dbReference>
<dbReference type="InterPro" id="IPR013324">
    <property type="entry name" value="RNA_pol_sigma_r3/r4-like"/>
</dbReference>
<evidence type="ECO:0000256" key="4">
    <source>
        <dbReference type="ARBA" id="ARBA00023125"/>
    </source>
</evidence>
<dbReference type="GO" id="GO:0003677">
    <property type="term" value="F:DNA binding"/>
    <property type="evidence" value="ECO:0007669"/>
    <property type="project" value="UniProtKB-KW"/>
</dbReference>
<keyword evidence="5" id="KW-0804">Transcription</keyword>
<reference evidence="8" key="1">
    <citation type="submission" date="2020-10" db="EMBL/GenBank/DDBJ databases">
        <title>Ca. Dormibacterota MAGs.</title>
        <authorList>
            <person name="Montgomery K."/>
        </authorList>
    </citation>
    <scope>NUCLEOTIDE SEQUENCE [LARGE SCALE GENOMIC DNA]</scope>
    <source>
        <strain evidence="8">SC8812_S17_10</strain>
    </source>
</reference>
<keyword evidence="4" id="KW-0238">DNA-binding</keyword>
<organism evidence="8 9">
    <name type="scientific">Candidatus Nephthysia bennettiae</name>
    <dbReference type="NCBI Taxonomy" id="3127016"/>
    <lineage>
        <taxon>Bacteria</taxon>
        <taxon>Bacillati</taxon>
        <taxon>Candidatus Dormiibacterota</taxon>
        <taxon>Candidatus Dormibacteria</taxon>
        <taxon>Candidatus Dormibacterales</taxon>
        <taxon>Candidatus Dormibacteraceae</taxon>
        <taxon>Candidatus Nephthysia</taxon>
    </lineage>
</organism>
<dbReference type="EMBL" id="JAEKNR010000105">
    <property type="protein sequence ID" value="MBJ7598371.1"/>
    <property type="molecule type" value="Genomic_DNA"/>
</dbReference>
<evidence type="ECO:0000256" key="5">
    <source>
        <dbReference type="ARBA" id="ARBA00023163"/>
    </source>
</evidence>
<dbReference type="Gene3D" id="1.10.1740.10">
    <property type="match status" value="1"/>
</dbReference>
<sequence>MAADLDALIVRAQGGDREAFEEAFRPLYDDAFRLAIAMLQDRAEAEDALQEALLKAWRKLHTFRVGTGLRPWFLTVVANQCRSIRRTRWWSVQRLAVIEISHPGPSQEPERLDLRRALSLMPAAQRLLLVLHYYLDMSFEEMAQVVGGRPEAVKSRTYRALRKLRTSVLAEPVPEAVG</sequence>
<dbReference type="SUPFAM" id="SSF88659">
    <property type="entry name" value="Sigma3 and sigma4 domains of RNA polymerase sigma factors"/>
    <property type="match status" value="1"/>
</dbReference>
<dbReference type="InterPro" id="IPR014284">
    <property type="entry name" value="RNA_pol_sigma-70_dom"/>
</dbReference>
<proteinExistence type="inferred from homology"/>
<protein>
    <submittedName>
        <fullName evidence="8">RNA polymerase sigma factor</fullName>
    </submittedName>
</protein>
<evidence type="ECO:0000256" key="2">
    <source>
        <dbReference type="ARBA" id="ARBA00023015"/>
    </source>
</evidence>
<dbReference type="SUPFAM" id="SSF88946">
    <property type="entry name" value="Sigma2 domain of RNA polymerase sigma factors"/>
    <property type="match status" value="1"/>
</dbReference>
<dbReference type="InterPro" id="IPR039425">
    <property type="entry name" value="RNA_pol_sigma-70-like"/>
</dbReference>
<dbReference type="GO" id="GO:0016987">
    <property type="term" value="F:sigma factor activity"/>
    <property type="evidence" value="ECO:0007669"/>
    <property type="project" value="UniProtKB-KW"/>
</dbReference>
<evidence type="ECO:0000313" key="8">
    <source>
        <dbReference type="EMBL" id="MBJ7598371.1"/>
    </source>
</evidence>
<evidence type="ECO:0000259" key="7">
    <source>
        <dbReference type="Pfam" id="PF08281"/>
    </source>
</evidence>
<dbReference type="NCBIfam" id="TIGR02937">
    <property type="entry name" value="sigma70-ECF"/>
    <property type="match status" value="1"/>
</dbReference>